<organism evidence="3 4">
    <name type="scientific">Cylindrotheca closterium</name>
    <dbReference type="NCBI Taxonomy" id="2856"/>
    <lineage>
        <taxon>Eukaryota</taxon>
        <taxon>Sar</taxon>
        <taxon>Stramenopiles</taxon>
        <taxon>Ochrophyta</taxon>
        <taxon>Bacillariophyta</taxon>
        <taxon>Bacillariophyceae</taxon>
        <taxon>Bacillariophycidae</taxon>
        <taxon>Bacillariales</taxon>
        <taxon>Bacillariaceae</taxon>
        <taxon>Cylindrotheca</taxon>
    </lineage>
</organism>
<gene>
    <name evidence="3" type="ORF">CYCCA115_LOCUS9353</name>
</gene>
<dbReference type="PROSITE" id="PS50280">
    <property type="entry name" value="SET"/>
    <property type="match status" value="1"/>
</dbReference>
<dbReference type="Gene3D" id="2.170.270.10">
    <property type="entry name" value="SET domain"/>
    <property type="match status" value="1"/>
</dbReference>
<keyword evidence="4" id="KW-1185">Reference proteome</keyword>
<reference evidence="3" key="1">
    <citation type="submission" date="2023-08" db="EMBL/GenBank/DDBJ databases">
        <authorList>
            <person name="Audoor S."/>
            <person name="Bilcke G."/>
        </authorList>
    </citation>
    <scope>NUCLEOTIDE SEQUENCE</scope>
</reference>
<dbReference type="InterPro" id="IPR046341">
    <property type="entry name" value="SET_dom_sf"/>
</dbReference>
<feature type="domain" description="SET" evidence="2">
    <location>
        <begin position="506"/>
        <end position="641"/>
    </location>
</feature>
<evidence type="ECO:0000259" key="2">
    <source>
        <dbReference type="PROSITE" id="PS50280"/>
    </source>
</evidence>
<dbReference type="Gene3D" id="3.90.1410.10">
    <property type="entry name" value="set domain protein methyltransferase, domain 1"/>
    <property type="match status" value="1"/>
</dbReference>
<dbReference type="SUPFAM" id="SSF82199">
    <property type="entry name" value="SET domain"/>
    <property type="match status" value="1"/>
</dbReference>
<dbReference type="EMBL" id="CAKOGP040001335">
    <property type="protein sequence ID" value="CAJ1945209.1"/>
    <property type="molecule type" value="Genomic_DNA"/>
</dbReference>
<name>A0AAD2D049_9STRA</name>
<feature type="compositionally biased region" description="Basic and acidic residues" evidence="1">
    <location>
        <begin position="394"/>
        <end position="411"/>
    </location>
</feature>
<evidence type="ECO:0000313" key="4">
    <source>
        <dbReference type="Proteomes" id="UP001295423"/>
    </source>
</evidence>
<feature type="region of interest" description="Disordered" evidence="1">
    <location>
        <begin position="394"/>
        <end position="442"/>
    </location>
</feature>
<evidence type="ECO:0000256" key="1">
    <source>
        <dbReference type="SAM" id="MobiDB-lite"/>
    </source>
</evidence>
<sequence length="653" mass="74107">MGASNTSSNPETASVFEWLSGIPGFVFNPKLKMMGKKIYVDGELDKSEVLMVIPGEAIIDRDEYEDNDDPLCTMLHVLSQEIELGDESSHAAYINHILEMDADDAKLPAMWSNVGKRLYETIGIKSFRLHRHLVWRMLPQHVTKWIRDYEGCFEVIDDMKHQDENQDFTEEDVLAEDEDDDDEALMLGTLSEAMLSHIRLLSLAAKHQVDLFSYIPLYDQIDHHHVEQNVQHQVQGDESIAIVATRRISKGETLNRPTQACLSDCEEEQQPTVLDTLRTFGEVQSYPHYWHFPFGVSFIFNGSRDIAMTGSAGVAQPTLQWINPLEKEWQFSLLNREYGRQIDLYWEEIMPSREWVPEEEWEVIWALSKSLIDALEFAVIDAEELLKLKDKERGSDVPVGKEDEANSDEKCSNPALTEEASATEESKTGTPGIQEERISQASARDPWAIKGCKSDQCDIYELNAARGCGSHAYSTIHNETSWVHMRAAYIATVGPRQSTIKSALGSGMQVGYKIGHSPGRGRGVYTTERIPKGTIVWKAEYTAAFSTGIQYRKFLASLPDVLACDMINWCYTSKDEDSQSVARYIECDLDEASLFNSFDERAEYTIGCHESLVENYPKDCLSVVFALRDIEKFEELVTDYNEFSLAEWSHFGL</sequence>
<protein>
    <recommendedName>
        <fullName evidence="2">SET domain-containing protein</fullName>
    </recommendedName>
</protein>
<accession>A0AAD2D049</accession>
<dbReference type="Pfam" id="PF00856">
    <property type="entry name" value="SET"/>
    <property type="match status" value="1"/>
</dbReference>
<dbReference type="Proteomes" id="UP001295423">
    <property type="component" value="Unassembled WGS sequence"/>
</dbReference>
<dbReference type="AlphaFoldDB" id="A0AAD2D049"/>
<proteinExistence type="predicted"/>
<comment type="caution">
    <text evidence="3">The sequence shown here is derived from an EMBL/GenBank/DDBJ whole genome shotgun (WGS) entry which is preliminary data.</text>
</comment>
<evidence type="ECO:0000313" key="3">
    <source>
        <dbReference type="EMBL" id="CAJ1945209.1"/>
    </source>
</evidence>
<dbReference type="InterPro" id="IPR001214">
    <property type="entry name" value="SET_dom"/>
</dbReference>